<feature type="chain" id="PRO_5046011266" evidence="2">
    <location>
        <begin position="32"/>
        <end position="129"/>
    </location>
</feature>
<dbReference type="Gene3D" id="1.20.1270.390">
    <property type="match status" value="1"/>
</dbReference>
<dbReference type="InterPro" id="IPR025511">
    <property type="entry name" value="DUF4398"/>
</dbReference>
<evidence type="ECO:0000313" key="4">
    <source>
        <dbReference type="EMBL" id="NRF65590.1"/>
    </source>
</evidence>
<evidence type="ECO:0000256" key="1">
    <source>
        <dbReference type="SAM" id="Coils"/>
    </source>
</evidence>
<gene>
    <name evidence="4" type="ORF">HLB44_01200</name>
</gene>
<accession>A0ABX2ECM7</accession>
<dbReference type="Pfam" id="PF14346">
    <property type="entry name" value="DUF4398"/>
    <property type="match status" value="1"/>
</dbReference>
<comment type="caution">
    <text evidence="4">The sequence shown here is derived from an EMBL/GenBank/DDBJ whole genome shotgun (WGS) entry which is preliminary data.</text>
</comment>
<feature type="coiled-coil region" evidence="1">
    <location>
        <begin position="73"/>
        <end position="123"/>
    </location>
</feature>
<evidence type="ECO:0000256" key="2">
    <source>
        <dbReference type="SAM" id="SignalP"/>
    </source>
</evidence>
<dbReference type="Proteomes" id="UP000737171">
    <property type="component" value="Unassembled WGS sequence"/>
</dbReference>
<proteinExistence type="predicted"/>
<evidence type="ECO:0000259" key="3">
    <source>
        <dbReference type="Pfam" id="PF14346"/>
    </source>
</evidence>
<dbReference type="EMBL" id="JABRWJ010000001">
    <property type="protein sequence ID" value="NRF65590.1"/>
    <property type="molecule type" value="Genomic_DNA"/>
</dbReference>
<organism evidence="4 5">
    <name type="scientific">Pseudaquabacterium terrae</name>
    <dbReference type="NCBI Taxonomy" id="2732868"/>
    <lineage>
        <taxon>Bacteria</taxon>
        <taxon>Pseudomonadati</taxon>
        <taxon>Pseudomonadota</taxon>
        <taxon>Betaproteobacteria</taxon>
        <taxon>Burkholderiales</taxon>
        <taxon>Sphaerotilaceae</taxon>
        <taxon>Pseudaquabacterium</taxon>
    </lineage>
</organism>
<dbReference type="PROSITE" id="PS51257">
    <property type="entry name" value="PROKAR_LIPOPROTEIN"/>
    <property type="match status" value="1"/>
</dbReference>
<keyword evidence="5" id="KW-1185">Reference proteome</keyword>
<feature type="signal peptide" evidence="2">
    <location>
        <begin position="1"/>
        <end position="31"/>
    </location>
</feature>
<keyword evidence="2" id="KW-0732">Signal</keyword>
<name>A0ABX2ECM7_9BURK</name>
<reference evidence="4 5" key="1">
    <citation type="submission" date="2020-05" db="EMBL/GenBank/DDBJ databases">
        <title>Aquincola sp. isolate from soil.</title>
        <authorList>
            <person name="Han J."/>
            <person name="Kim D.-U."/>
        </authorList>
    </citation>
    <scope>NUCLEOTIDE SEQUENCE [LARGE SCALE GENOMIC DNA]</scope>
    <source>
        <strain evidence="4 5">S2</strain>
    </source>
</reference>
<sequence>MNDPAAKLPRWLRSPLWAAAAVVLVSGCASTGDAPNEQMAVSRAAVERASGSNAAEAPVELASARDKMARAQIAFANKDYVQARQLAEQAEAEANLAEAQARSVRANRALAEVRESIRQLRAEMARAPA</sequence>
<protein>
    <submittedName>
        <fullName evidence="4">DUF4398 domain-containing protein</fullName>
    </submittedName>
</protein>
<evidence type="ECO:0000313" key="5">
    <source>
        <dbReference type="Proteomes" id="UP000737171"/>
    </source>
</evidence>
<keyword evidence="1" id="KW-0175">Coiled coil</keyword>
<feature type="domain" description="DUF4398" evidence="3">
    <location>
        <begin position="37"/>
        <end position="112"/>
    </location>
</feature>